<comment type="caution">
    <text evidence="1">The sequence shown here is derived from an EMBL/GenBank/DDBJ whole genome shotgun (WGS) entry which is preliminary data.</text>
</comment>
<organism evidence="1 2">
    <name type="scientific">Henosepilachna vigintioctopunctata</name>
    <dbReference type="NCBI Taxonomy" id="420089"/>
    <lineage>
        <taxon>Eukaryota</taxon>
        <taxon>Metazoa</taxon>
        <taxon>Ecdysozoa</taxon>
        <taxon>Arthropoda</taxon>
        <taxon>Hexapoda</taxon>
        <taxon>Insecta</taxon>
        <taxon>Pterygota</taxon>
        <taxon>Neoptera</taxon>
        <taxon>Endopterygota</taxon>
        <taxon>Coleoptera</taxon>
        <taxon>Polyphaga</taxon>
        <taxon>Cucujiformia</taxon>
        <taxon>Coccinelloidea</taxon>
        <taxon>Coccinellidae</taxon>
        <taxon>Epilachninae</taxon>
        <taxon>Epilachnini</taxon>
        <taxon>Henosepilachna</taxon>
    </lineage>
</organism>
<keyword evidence="2" id="KW-1185">Reference proteome</keyword>
<evidence type="ECO:0000313" key="2">
    <source>
        <dbReference type="Proteomes" id="UP001431783"/>
    </source>
</evidence>
<sequence>MFVYSNIPQHSKRQMGEMKEYQEKLLLDFPDEERSSISRIPATNVPEDLQLFEKLCRKKYFLGENHIEKII</sequence>
<reference evidence="1 2" key="1">
    <citation type="submission" date="2023-03" db="EMBL/GenBank/DDBJ databases">
        <title>Genome insight into feeding habits of ladybird beetles.</title>
        <authorList>
            <person name="Li H.-S."/>
            <person name="Huang Y.-H."/>
            <person name="Pang H."/>
        </authorList>
    </citation>
    <scope>NUCLEOTIDE SEQUENCE [LARGE SCALE GENOMIC DNA]</scope>
    <source>
        <strain evidence="1">SYSU_2023b</strain>
        <tissue evidence="1">Whole body</tissue>
    </source>
</reference>
<dbReference type="Proteomes" id="UP001431783">
    <property type="component" value="Unassembled WGS sequence"/>
</dbReference>
<dbReference type="AlphaFoldDB" id="A0AAW1UUS3"/>
<accession>A0AAW1UUS3</accession>
<name>A0AAW1UUS3_9CUCU</name>
<gene>
    <name evidence="1" type="ORF">WA026_001930</name>
</gene>
<dbReference type="EMBL" id="JARQZJ010000091">
    <property type="protein sequence ID" value="KAK9883742.1"/>
    <property type="molecule type" value="Genomic_DNA"/>
</dbReference>
<proteinExistence type="predicted"/>
<protein>
    <submittedName>
        <fullName evidence="1">Uncharacterized protein</fullName>
    </submittedName>
</protein>
<evidence type="ECO:0000313" key="1">
    <source>
        <dbReference type="EMBL" id="KAK9883742.1"/>
    </source>
</evidence>